<feature type="transmembrane region" description="Helical" evidence="10">
    <location>
        <begin position="50"/>
        <end position="74"/>
    </location>
</feature>
<feature type="transmembrane region" description="Helical" evidence="10">
    <location>
        <begin position="6"/>
        <end position="29"/>
    </location>
</feature>
<dbReference type="SMART" id="SM01207">
    <property type="entry name" value="G3P_acyltransf"/>
    <property type="match status" value="1"/>
</dbReference>
<dbReference type="EMBL" id="AP017378">
    <property type="protein sequence ID" value="BBD09339.1"/>
    <property type="molecule type" value="Genomic_DNA"/>
</dbReference>
<keyword evidence="9 10" id="KW-1208">Phospholipid metabolism</keyword>
<feature type="transmembrane region" description="Helical" evidence="10">
    <location>
        <begin position="112"/>
        <end position="133"/>
    </location>
</feature>
<dbReference type="PANTHER" id="PTHR30309">
    <property type="entry name" value="INNER MEMBRANE PROTEIN YGIH"/>
    <property type="match status" value="1"/>
</dbReference>
<evidence type="ECO:0000256" key="10">
    <source>
        <dbReference type="HAMAP-Rule" id="MF_01043"/>
    </source>
</evidence>
<evidence type="ECO:0000256" key="7">
    <source>
        <dbReference type="ARBA" id="ARBA00023136"/>
    </source>
</evidence>
<dbReference type="GO" id="GO:0008654">
    <property type="term" value="P:phospholipid biosynthetic process"/>
    <property type="evidence" value="ECO:0007669"/>
    <property type="project" value="UniProtKB-UniRule"/>
</dbReference>
<evidence type="ECO:0000256" key="5">
    <source>
        <dbReference type="ARBA" id="ARBA00022989"/>
    </source>
</evidence>
<dbReference type="PANTHER" id="PTHR30309:SF0">
    <property type="entry name" value="GLYCEROL-3-PHOSPHATE ACYLTRANSFERASE-RELATED"/>
    <property type="match status" value="1"/>
</dbReference>
<comment type="subunit">
    <text evidence="10">Probably interacts with PlsX.</text>
</comment>
<proteinExistence type="inferred from homology"/>
<keyword evidence="2 10" id="KW-0444">Lipid biosynthesis</keyword>
<keyword evidence="6 10" id="KW-0443">Lipid metabolism</keyword>
<dbReference type="HAMAP" id="MF_01043">
    <property type="entry name" value="PlsY"/>
    <property type="match status" value="1"/>
</dbReference>
<dbReference type="KEGG" id="dfl:DFE_2613"/>
<dbReference type="GO" id="GO:0005886">
    <property type="term" value="C:plasma membrane"/>
    <property type="evidence" value="ECO:0007669"/>
    <property type="project" value="UniProtKB-SubCell"/>
</dbReference>
<dbReference type="OrthoDB" id="9777124at2"/>
<organism evidence="11 12">
    <name type="scientific">Desulfovibrio ferrophilus</name>
    <dbReference type="NCBI Taxonomy" id="241368"/>
    <lineage>
        <taxon>Bacteria</taxon>
        <taxon>Pseudomonadati</taxon>
        <taxon>Thermodesulfobacteriota</taxon>
        <taxon>Desulfovibrionia</taxon>
        <taxon>Desulfovibrionales</taxon>
        <taxon>Desulfovibrionaceae</taxon>
        <taxon>Desulfovibrio</taxon>
    </lineage>
</organism>
<dbReference type="InterPro" id="IPR003811">
    <property type="entry name" value="G3P_acylTferase_PlsY"/>
</dbReference>
<keyword evidence="1 10" id="KW-1003">Cell membrane</keyword>
<name>A0A2Z6B1E3_9BACT</name>
<evidence type="ECO:0000256" key="8">
    <source>
        <dbReference type="ARBA" id="ARBA00023209"/>
    </source>
</evidence>
<keyword evidence="4 10" id="KW-0812">Transmembrane</keyword>
<keyword evidence="3 10" id="KW-0808">Transferase</keyword>
<evidence type="ECO:0000256" key="4">
    <source>
        <dbReference type="ARBA" id="ARBA00022692"/>
    </source>
</evidence>
<reference evidence="11 12" key="1">
    <citation type="journal article" date="2018" name="Sci. Adv.">
        <title>Multi-heme cytochromes provide a pathway for survival in energy-limited environments.</title>
        <authorList>
            <person name="Deng X."/>
            <person name="Dohmae N."/>
            <person name="Nealson K.H."/>
            <person name="Hashimoto K."/>
            <person name="Okamoto A."/>
        </authorList>
    </citation>
    <scope>NUCLEOTIDE SEQUENCE [LARGE SCALE GENOMIC DNA]</scope>
    <source>
        <strain evidence="11 12">IS5</strain>
    </source>
</reference>
<evidence type="ECO:0000256" key="9">
    <source>
        <dbReference type="ARBA" id="ARBA00023264"/>
    </source>
</evidence>
<evidence type="ECO:0000256" key="1">
    <source>
        <dbReference type="ARBA" id="ARBA00022475"/>
    </source>
</evidence>
<evidence type="ECO:0000313" key="12">
    <source>
        <dbReference type="Proteomes" id="UP000269883"/>
    </source>
</evidence>
<gene>
    <name evidence="10" type="primary">plsY</name>
    <name evidence="11" type="ORF">DFE_2613</name>
</gene>
<evidence type="ECO:0000313" key="11">
    <source>
        <dbReference type="EMBL" id="BBD09339.1"/>
    </source>
</evidence>
<keyword evidence="8 10" id="KW-0594">Phospholipid biosynthesis</keyword>
<keyword evidence="5 10" id="KW-1133">Transmembrane helix</keyword>
<dbReference type="Proteomes" id="UP000269883">
    <property type="component" value="Chromosome"/>
</dbReference>
<dbReference type="EC" id="2.3.1.275" evidence="10"/>
<protein>
    <recommendedName>
        <fullName evidence="10">Glycerol-3-phosphate acyltransferase</fullName>
    </recommendedName>
    <alternativeName>
        <fullName evidence="10">Acyl-PO4 G3P acyltransferase</fullName>
    </alternativeName>
    <alternativeName>
        <fullName evidence="10">Acyl-phosphate--glycerol-3-phosphate acyltransferase</fullName>
    </alternativeName>
    <alternativeName>
        <fullName evidence="10">G3P acyltransferase</fullName>
        <shortName evidence="10">GPAT</shortName>
        <ecNumber evidence="10">2.3.1.275</ecNumber>
    </alternativeName>
    <alternativeName>
        <fullName evidence="10">Lysophosphatidic acid synthase</fullName>
        <shortName evidence="10">LPA synthase</shortName>
    </alternativeName>
</protein>
<evidence type="ECO:0000256" key="6">
    <source>
        <dbReference type="ARBA" id="ARBA00023098"/>
    </source>
</evidence>
<comment type="similarity">
    <text evidence="10">Belongs to the PlsY family.</text>
</comment>
<evidence type="ECO:0000256" key="2">
    <source>
        <dbReference type="ARBA" id="ARBA00022516"/>
    </source>
</evidence>
<feature type="transmembrane region" description="Helical" evidence="10">
    <location>
        <begin position="145"/>
        <end position="174"/>
    </location>
</feature>
<accession>A0A2Z6B1E3</accession>
<comment type="subcellular location">
    <subcellularLocation>
        <location evidence="10">Cell membrane</location>
        <topology evidence="10">Multi-pass membrane protein</topology>
    </subcellularLocation>
</comment>
<comment type="catalytic activity">
    <reaction evidence="10">
        <text>an acyl phosphate + sn-glycerol 3-phosphate = a 1-acyl-sn-glycero-3-phosphate + phosphate</text>
        <dbReference type="Rhea" id="RHEA:34075"/>
        <dbReference type="ChEBI" id="CHEBI:43474"/>
        <dbReference type="ChEBI" id="CHEBI:57597"/>
        <dbReference type="ChEBI" id="CHEBI:57970"/>
        <dbReference type="ChEBI" id="CHEBI:59918"/>
        <dbReference type="EC" id="2.3.1.275"/>
    </reaction>
</comment>
<feature type="transmembrane region" description="Helical" evidence="10">
    <location>
        <begin position="80"/>
        <end position="100"/>
    </location>
</feature>
<comment type="function">
    <text evidence="10">Catalyzes the transfer of an acyl group from acyl-phosphate (acyl-PO(4)) to glycerol-3-phosphate (G3P) to form lysophosphatidic acid (LPA). This enzyme utilizes acyl-phosphate as fatty acyl donor, but not acyl-CoA or acyl-ACP.</text>
</comment>
<evidence type="ECO:0000256" key="3">
    <source>
        <dbReference type="ARBA" id="ARBA00022679"/>
    </source>
</evidence>
<sequence>MASLAWLAMAYLLGAVPFGLVVGKIFCGIDPRTAGSKNTGATNVARLCGFKYGVLALVLDLAKGFIPTAIALTFSDSSLFLSLTGLAAILGHCYSVFLYGKGGKAVATTVGVFLALAPISAIIAAALCIAVIAKSGYVSLGSLTLVTALPILMLVTGNITYCLMALVVMALVFWRHRENIERLARGEEKSFLKNKYTDG</sequence>
<dbReference type="RefSeq" id="WP_126380221.1">
    <property type="nucleotide sequence ID" value="NZ_AP017378.1"/>
</dbReference>
<keyword evidence="7 10" id="KW-0472">Membrane</keyword>
<dbReference type="AlphaFoldDB" id="A0A2Z6B1E3"/>
<dbReference type="GO" id="GO:0043772">
    <property type="term" value="F:acyl-phosphate glycerol-3-phosphate acyltransferase activity"/>
    <property type="evidence" value="ECO:0007669"/>
    <property type="project" value="UniProtKB-UniRule"/>
</dbReference>
<dbReference type="NCBIfam" id="TIGR00023">
    <property type="entry name" value="glycerol-3-phosphate 1-O-acyltransferase PlsY"/>
    <property type="match status" value="1"/>
</dbReference>
<comment type="pathway">
    <text evidence="10">Lipid metabolism; phospholipid metabolism.</text>
</comment>
<dbReference type="Pfam" id="PF02660">
    <property type="entry name" value="G3P_acyltransf"/>
    <property type="match status" value="1"/>
</dbReference>
<dbReference type="UniPathway" id="UPA00085"/>
<keyword evidence="12" id="KW-1185">Reference proteome</keyword>